<feature type="transmembrane region" description="Helical" evidence="2">
    <location>
        <begin position="362"/>
        <end position="380"/>
    </location>
</feature>
<dbReference type="GO" id="GO:0005886">
    <property type="term" value="C:plasma membrane"/>
    <property type="evidence" value="ECO:0007669"/>
    <property type="project" value="TreeGrafter"/>
</dbReference>
<keyword evidence="2" id="KW-1133">Transmembrane helix</keyword>
<dbReference type="InterPro" id="IPR050222">
    <property type="entry name" value="MATE_MdtK"/>
</dbReference>
<feature type="transmembrane region" description="Helical" evidence="2">
    <location>
        <begin position="101"/>
        <end position="127"/>
    </location>
</feature>
<dbReference type="InterPro" id="IPR002528">
    <property type="entry name" value="MATE_fam"/>
</dbReference>
<feature type="transmembrane region" description="Helical" evidence="2">
    <location>
        <begin position="401"/>
        <end position="422"/>
    </location>
</feature>
<feature type="transmembrane region" description="Helical" evidence="2">
    <location>
        <begin position="290"/>
        <end position="313"/>
    </location>
</feature>
<feature type="transmembrane region" description="Helical" evidence="2">
    <location>
        <begin position="139"/>
        <end position="159"/>
    </location>
</feature>
<feature type="transmembrane region" description="Helical" evidence="2">
    <location>
        <begin position="171"/>
        <end position="192"/>
    </location>
</feature>
<feature type="transmembrane region" description="Helical" evidence="2">
    <location>
        <begin position="334"/>
        <end position="356"/>
    </location>
</feature>
<reference evidence="3" key="1">
    <citation type="submission" date="2012-01" db="EMBL/GenBank/DDBJ databases">
        <title>The Genome Sequence of Treponema denticola H-22.</title>
        <authorList>
            <consortium name="The Broad Institute Genome Sequencing Platform"/>
            <person name="Earl A."/>
            <person name="Ward D."/>
            <person name="Feldgarden M."/>
            <person name="Gevers D."/>
            <person name="Blanton J.M."/>
            <person name="Fenno C.J."/>
            <person name="Baranova O.V."/>
            <person name="Mathney J."/>
            <person name="Dewhirst F.E."/>
            <person name="Izard J."/>
            <person name="Young S.K."/>
            <person name="Zeng Q."/>
            <person name="Gargeya S."/>
            <person name="Fitzgerald M."/>
            <person name="Haas B."/>
            <person name="Abouelleil A."/>
            <person name="Alvarado L."/>
            <person name="Arachchi H.M."/>
            <person name="Berlin A."/>
            <person name="Chapman S.B."/>
            <person name="Gearin G."/>
            <person name="Goldberg J."/>
            <person name="Griggs A."/>
            <person name="Gujja S."/>
            <person name="Hansen M."/>
            <person name="Heiman D."/>
            <person name="Howarth C."/>
            <person name="Larimer J."/>
            <person name="Lui A."/>
            <person name="MacDonald P.J.P."/>
            <person name="McCowen C."/>
            <person name="Montmayeur A."/>
            <person name="Murphy C."/>
            <person name="Neiman D."/>
            <person name="Pearson M."/>
            <person name="Priest M."/>
            <person name="Roberts A."/>
            <person name="Saif S."/>
            <person name="Shea T."/>
            <person name="Sisk P."/>
            <person name="Stolte C."/>
            <person name="Sykes S."/>
            <person name="Wortman J."/>
            <person name="Nusbaum C."/>
            <person name="Birren B."/>
        </authorList>
    </citation>
    <scope>NUCLEOTIDE SEQUENCE [LARGE SCALE GENOMIC DNA]</scope>
    <source>
        <strain evidence="3">H-22</strain>
    </source>
</reference>
<gene>
    <name evidence="3" type="ORF">HMPREF9726_01157</name>
</gene>
<feature type="transmembrane region" description="Helical" evidence="2">
    <location>
        <begin position="204"/>
        <end position="224"/>
    </location>
</feature>
<evidence type="ECO:0000313" key="3">
    <source>
        <dbReference type="EMBL" id="EMB33777.1"/>
    </source>
</evidence>
<keyword evidence="2" id="KW-0812">Transmembrane</keyword>
<organism evidence="3">
    <name type="scientific">Treponema denticola H-22</name>
    <dbReference type="NCBI Taxonomy" id="999432"/>
    <lineage>
        <taxon>Bacteria</taxon>
        <taxon>Pseudomonadati</taxon>
        <taxon>Spirochaetota</taxon>
        <taxon>Spirochaetia</taxon>
        <taxon>Spirochaetales</taxon>
        <taxon>Treponemataceae</taxon>
        <taxon>Treponema</taxon>
    </lineage>
</organism>
<feature type="transmembrane region" description="Helical" evidence="2">
    <location>
        <begin position="20"/>
        <end position="39"/>
    </location>
</feature>
<dbReference type="HOGENOM" id="CLU_012893_5_1_12"/>
<feature type="transmembrane region" description="Helical" evidence="2">
    <location>
        <begin position="59"/>
        <end position="80"/>
    </location>
</feature>
<dbReference type="GO" id="GO:0015297">
    <property type="term" value="F:antiporter activity"/>
    <property type="evidence" value="ECO:0007669"/>
    <property type="project" value="InterPro"/>
</dbReference>
<accession>A0A0E2E4X5</accession>
<dbReference type="NCBIfam" id="TIGR00797">
    <property type="entry name" value="matE"/>
    <property type="match status" value="1"/>
</dbReference>
<dbReference type="AlphaFoldDB" id="A0A0E2E4X5"/>
<dbReference type="PANTHER" id="PTHR43298:SF2">
    <property type="entry name" value="FMN_FAD EXPORTER YEEO-RELATED"/>
    <property type="match status" value="1"/>
</dbReference>
<evidence type="ECO:0000256" key="1">
    <source>
        <dbReference type="ARBA" id="ARBA00022448"/>
    </source>
</evidence>
<dbReference type="GO" id="GO:0042910">
    <property type="term" value="F:xenobiotic transmembrane transporter activity"/>
    <property type="evidence" value="ECO:0007669"/>
    <property type="project" value="InterPro"/>
</dbReference>
<dbReference type="RefSeq" id="WP_002684151.1">
    <property type="nucleotide sequence ID" value="NZ_CM001795.1"/>
</dbReference>
<keyword evidence="1" id="KW-0813">Transport</keyword>
<keyword evidence="2" id="KW-0472">Membrane</keyword>
<evidence type="ECO:0000256" key="2">
    <source>
        <dbReference type="SAM" id="Phobius"/>
    </source>
</evidence>
<sequence length="463" mass="51266">MVTNLKHKYFGPFSFYKNAVKLAVPVMVQLFIQSLVSLIDNFMVADLGDLKMSGVNVANQIIFVYITGLNILCSAGGMFMSQYNGTRDEEGMQQAYRFKQISGIIFALALLGVCLTIPDLVLGLLVNGNTAKKEIVEQAVIYSNVILLSFIPTAFSIGIASSFRETGNVKVPMYISLVSTLINTIGNYMLIYGNLGAPRLEVAGAAYATVIARCAELIIFVLYAKKVRPLFYVKIKDMLKIKLHLFYEILKKSALIFVADMSWVLSEIVATAVYNSRGGPEVVAGMSAGWTIANLFFLVFPAIGTSVGVIIGGTLGRNKLEEAREQARWIKRGAFVLGLGTSLLELFSIMLVPIVFRSLSPASHEVTRLLIIFIALYMPAWTLQNTQYAIARSGGDAVMGVWVDTTVNMFLFMPCMLLLYYFTDWSSPIMYAIAKLTSIMKAVLAEVQLKKERWVKNLTRIEK</sequence>
<dbReference type="Pfam" id="PF01554">
    <property type="entry name" value="MatE"/>
    <property type="match status" value="2"/>
</dbReference>
<protein>
    <submittedName>
        <fullName evidence="3">MATE efflux family protein</fullName>
    </submittedName>
</protein>
<comment type="caution">
    <text evidence="3">The sequence shown here is derived from an EMBL/GenBank/DDBJ whole genome shotgun (WGS) entry which is preliminary data.</text>
</comment>
<dbReference type="Proteomes" id="UP000011705">
    <property type="component" value="Chromosome"/>
</dbReference>
<dbReference type="EMBL" id="AGDV01000010">
    <property type="protein sequence ID" value="EMB33777.1"/>
    <property type="molecule type" value="Genomic_DNA"/>
</dbReference>
<proteinExistence type="predicted"/>
<name>A0A0E2E4X5_TREDN</name>
<dbReference type="PANTHER" id="PTHR43298">
    <property type="entry name" value="MULTIDRUG RESISTANCE PROTEIN NORM-RELATED"/>
    <property type="match status" value="1"/>
</dbReference>
<dbReference type="PATRIC" id="fig|999432.5.peg.1206"/>